<dbReference type="EMBL" id="JAUFQU010000078">
    <property type="protein sequence ID" value="MDN3710204.1"/>
    <property type="molecule type" value="Genomic_DNA"/>
</dbReference>
<name>A0ABT8D170_9FLAO</name>
<reference evidence="2" key="1">
    <citation type="journal article" date="2019" name="Int. J. Syst. Evol. Microbiol.">
        <title>The Global Catalogue of Microorganisms (GCM) 10K type strain sequencing project: providing services to taxonomists for standard genome sequencing and annotation.</title>
        <authorList>
            <consortium name="The Broad Institute Genomics Platform"/>
            <consortium name="The Broad Institute Genome Sequencing Center for Infectious Disease"/>
            <person name="Wu L."/>
            <person name="Ma J."/>
        </authorList>
    </citation>
    <scope>NUCLEOTIDE SEQUENCE [LARGE SCALE GENOMIC DNA]</scope>
    <source>
        <strain evidence="2">CECT 7184</strain>
    </source>
</reference>
<dbReference type="Proteomes" id="UP001242368">
    <property type="component" value="Unassembled WGS sequence"/>
</dbReference>
<evidence type="ECO:0000313" key="2">
    <source>
        <dbReference type="Proteomes" id="UP001242368"/>
    </source>
</evidence>
<accession>A0ABT8D170</accession>
<keyword evidence="2" id="KW-1185">Reference proteome</keyword>
<dbReference type="RefSeq" id="WP_290365438.1">
    <property type="nucleotide sequence ID" value="NZ_JAUFQU010000078.1"/>
</dbReference>
<gene>
    <name evidence="1" type="ORF">QW060_25375</name>
</gene>
<evidence type="ECO:0000313" key="1">
    <source>
        <dbReference type="EMBL" id="MDN3710204.1"/>
    </source>
</evidence>
<comment type="caution">
    <text evidence="1">The sequence shown here is derived from an EMBL/GenBank/DDBJ whole genome shotgun (WGS) entry which is preliminary data.</text>
</comment>
<proteinExistence type="predicted"/>
<evidence type="ECO:0008006" key="3">
    <source>
        <dbReference type="Google" id="ProtNLM"/>
    </source>
</evidence>
<sequence length="53" mass="6183">MQQDEINTMIDQSNENLRKLQKIVATTRKKSSSSSIICYITKRNIIKRTADIR</sequence>
<organism evidence="1 2">
    <name type="scientific">Paenimyroides ceti</name>
    <dbReference type="NCBI Taxonomy" id="395087"/>
    <lineage>
        <taxon>Bacteria</taxon>
        <taxon>Pseudomonadati</taxon>
        <taxon>Bacteroidota</taxon>
        <taxon>Flavobacteriia</taxon>
        <taxon>Flavobacteriales</taxon>
        <taxon>Flavobacteriaceae</taxon>
        <taxon>Paenimyroides</taxon>
    </lineage>
</organism>
<protein>
    <recommendedName>
        <fullName evidence="3">t-SNARE coiled-coil homology domain-containing protein</fullName>
    </recommendedName>
</protein>